<feature type="region of interest" description="Disordered" evidence="1">
    <location>
        <begin position="1"/>
        <end position="29"/>
    </location>
</feature>
<comment type="caution">
    <text evidence="3">The sequence shown here is derived from an EMBL/GenBank/DDBJ whole genome shotgun (WGS) entry which is preliminary data.</text>
</comment>
<proteinExistence type="predicted"/>
<reference evidence="3" key="1">
    <citation type="submission" date="2022-07" db="EMBL/GenBank/DDBJ databases">
        <title>Genome Sequence of Physisporinus lineatus.</title>
        <authorList>
            <person name="Buettner E."/>
        </authorList>
    </citation>
    <scope>NUCLEOTIDE SEQUENCE</scope>
    <source>
        <strain evidence="3">VT162</strain>
    </source>
</reference>
<dbReference type="EMBL" id="JANAWD010000608">
    <property type="protein sequence ID" value="KAJ3477308.1"/>
    <property type="molecule type" value="Genomic_DNA"/>
</dbReference>
<keyword evidence="2" id="KW-0812">Transmembrane</keyword>
<evidence type="ECO:0000313" key="4">
    <source>
        <dbReference type="Proteomes" id="UP001212997"/>
    </source>
</evidence>
<evidence type="ECO:0000313" key="3">
    <source>
        <dbReference type="EMBL" id="KAJ3477308.1"/>
    </source>
</evidence>
<dbReference type="Proteomes" id="UP001212997">
    <property type="component" value="Unassembled WGS sequence"/>
</dbReference>
<dbReference type="AlphaFoldDB" id="A0AAD5UTP8"/>
<keyword evidence="2" id="KW-1133">Transmembrane helix</keyword>
<name>A0AAD5UTP8_9APHY</name>
<protein>
    <submittedName>
        <fullName evidence="3">Uncharacterized protein</fullName>
    </submittedName>
</protein>
<feature type="transmembrane region" description="Helical" evidence="2">
    <location>
        <begin position="37"/>
        <end position="54"/>
    </location>
</feature>
<keyword evidence="4" id="KW-1185">Reference proteome</keyword>
<sequence>MPIINTHPSYERSARMEPSSGTSGPGSGRGLSSESKLFIIVGILVCLGVILWTVKKVMKSCPKKVGFLRCSNLLEVNPSREMNLLQVKRAAKDANDTTGSEVEQPEDSDVETPAQVPVSRAQAIENFPSVKVELDQFSRYFEPSVARSS</sequence>
<evidence type="ECO:0000256" key="2">
    <source>
        <dbReference type="SAM" id="Phobius"/>
    </source>
</evidence>
<organism evidence="3 4">
    <name type="scientific">Meripilus lineatus</name>
    <dbReference type="NCBI Taxonomy" id="2056292"/>
    <lineage>
        <taxon>Eukaryota</taxon>
        <taxon>Fungi</taxon>
        <taxon>Dikarya</taxon>
        <taxon>Basidiomycota</taxon>
        <taxon>Agaricomycotina</taxon>
        <taxon>Agaricomycetes</taxon>
        <taxon>Polyporales</taxon>
        <taxon>Meripilaceae</taxon>
        <taxon>Meripilus</taxon>
    </lineage>
</organism>
<evidence type="ECO:0000256" key="1">
    <source>
        <dbReference type="SAM" id="MobiDB-lite"/>
    </source>
</evidence>
<gene>
    <name evidence="3" type="ORF">NLI96_g10551</name>
</gene>
<accession>A0AAD5UTP8</accession>
<feature type="region of interest" description="Disordered" evidence="1">
    <location>
        <begin position="90"/>
        <end position="115"/>
    </location>
</feature>
<keyword evidence="2" id="KW-0472">Membrane</keyword>